<name>A0A5A7MU64_9PROT</name>
<organism evidence="1 2">
    <name type="scientific">Iodidimonas gelatinilytica</name>
    <dbReference type="NCBI Taxonomy" id="1236966"/>
    <lineage>
        <taxon>Bacteria</taxon>
        <taxon>Pseudomonadati</taxon>
        <taxon>Pseudomonadota</taxon>
        <taxon>Alphaproteobacteria</taxon>
        <taxon>Iodidimonadales</taxon>
        <taxon>Iodidimonadaceae</taxon>
        <taxon>Iodidimonas</taxon>
    </lineage>
</organism>
<accession>A0A5A7MU64</accession>
<protein>
    <submittedName>
        <fullName evidence="1">Uncharacterized protein</fullName>
    </submittedName>
</protein>
<dbReference type="Proteomes" id="UP000322084">
    <property type="component" value="Unassembled WGS sequence"/>
</dbReference>
<reference evidence="1 2" key="1">
    <citation type="submission" date="2019-09" db="EMBL/GenBank/DDBJ databases">
        <title>NBRP : Genome information of microbial organism related human and environment.</title>
        <authorList>
            <person name="Hattori M."/>
            <person name="Oshima K."/>
            <person name="Inaba H."/>
            <person name="Suda W."/>
            <person name="Sakamoto M."/>
            <person name="Iino T."/>
            <person name="Kitahara M."/>
            <person name="Oshida Y."/>
            <person name="Iida T."/>
            <person name="Kudo T."/>
            <person name="Itoh T."/>
            <person name="Ohkuma M."/>
        </authorList>
    </citation>
    <scope>NUCLEOTIDE SEQUENCE [LARGE SCALE GENOMIC DNA]</scope>
    <source>
        <strain evidence="1 2">Hi-2</strain>
    </source>
</reference>
<dbReference type="AlphaFoldDB" id="A0A5A7MU64"/>
<evidence type="ECO:0000313" key="1">
    <source>
        <dbReference type="EMBL" id="GEQ99336.1"/>
    </source>
</evidence>
<gene>
    <name evidence="1" type="ORF">JCM17844_29730</name>
</gene>
<dbReference type="EMBL" id="BKCL01000018">
    <property type="protein sequence ID" value="GEQ99336.1"/>
    <property type="molecule type" value="Genomic_DNA"/>
</dbReference>
<proteinExistence type="predicted"/>
<comment type="caution">
    <text evidence="1">The sequence shown here is derived from an EMBL/GenBank/DDBJ whole genome shotgun (WGS) entry which is preliminary data.</text>
</comment>
<evidence type="ECO:0000313" key="2">
    <source>
        <dbReference type="Proteomes" id="UP000322084"/>
    </source>
</evidence>
<sequence length="61" mass="6364">MLDDSRTGFAIAIGNSLISVGKQRHGGIAGFFGARQGGQTHLKWGVACIAGWPPTANEILL</sequence>